<organism evidence="3 4">
    <name type="scientific">Motilibacter deserti</name>
    <dbReference type="NCBI Taxonomy" id="2714956"/>
    <lineage>
        <taxon>Bacteria</taxon>
        <taxon>Bacillati</taxon>
        <taxon>Actinomycetota</taxon>
        <taxon>Actinomycetes</taxon>
        <taxon>Motilibacterales</taxon>
        <taxon>Motilibacteraceae</taxon>
        <taxon>Motilibacter</taxon>
    </lineage>
</organism>
<accession>A0ABX0GSN1</accession>
<gene>
    <name evidence="2 3" type="primary">larC</name>
    <name evidence="3" type="ORF">G9H71_03535</name>
</gene>
<keyword evidence="2" id="KW-0456">Lyase</keyword>
<proteinExistence type="inferred from homology"/>
<evidence type="ECO:0000313" key="4">
    <source>
        <dbReference type="Proteomes" id="UP000800981"/>
    </source>
</evidence>
<dbReference type="HAMAP" id="MF_01074">
    <property type="entry name" value="LarC"/>
    <property type="match status" value="1"/>
</dbReference>
<keyword evidence="4" id="KW-1185">Reference proteome</keyword>
<comment type="function">
    <text evidence="2">Involved in the biosynthesis of a nickel-pincer cofactor ((SCS)Ni(II) pincer complex). Binds Ni(2+), and functions in nickel delivery to pyridinium-3,5-bisthiocarboxylic acid mononucleotide (P2TMN), to form the mature cofactor. Is thus probably required for the activation of nickel-pincer cofactor-dependent enzymes.</text>
</comment>
<dbReference type="Pfam" id="PF01969">
    <property type="entry name" value="Ni_insertion"/>
    <property type="match status" value="1"/>
</dbReference>
<dbReference type="Proteomes" id="UP000800981">
    <property type="component" value="Unassembled WGS sequence"/>
</dbReference>
<dbReference type="EMBL" id="JAANNP010000001">
    <property type="protein sequence ID" value="NHC12849.1"/>
    <property type="molecule type" value="Genomic_DNA"/>
</dbReference>
<sequence>MPCLWVDASRGASGDMLLGALLDAGAPLETVRSALAGLATEPVGLGLREVHRHGLRAAKADVFVAESTTTRNLGDVLAVLDGAGLEPPVHEAAARVFRLLAAAEAKVHGVSEHEVHFHEVGALDALADVVGCAAALHSLGVLAPGARIVVGRVALGSGSVRTAHGELPVPVPAVLELLSQAGAPVHSGGVARELCTPTGAALLAALASGWGDLPAMTVHAAGVGAGQADPPQAANVLRVVVGEAQGAAGWAEEELVVVESTVDDLDPRLWPDVLDALHAAGAVDAWATPVLMRKGRPGHVVTALCPAPVVEGVCATLVAQAPTLGLRTHPVRRRSLPRTMRTVHVDGEPVRVKLGLVGGEPVTRQPEYADVRAAAARLGLPVRRVLELAAAAAAEGSFAAGEEAAVPRTG</sequence>
<dbReference type="PANTHER" id="PTHR36566:SF1">
    <property type="entry name" value="PYRIDINIUM-3,5-BISTHIOCARBOXYLIC ACID MONONUCLEOTIDE NICKEL INSERTION PROTEIN"/>
    <property type="match status" value="1"/>
</dbReference>
<evidence type="ECO:0000313" key="3">
    <source>
        <dbReference type="EMBL" id="NHC12849.1"/>
    </source>
</evidence>
<protein>
    <recommendedName>
        <fullName evidence="2">Pyridinium-3,5-bisthiocarboxylic acid mononucleotide nickel insertion protein</fullName>
        <shortName evidence="2">P2TMN nickel insertion protein</shortName>
        <ecNumber evidence="2">4.99.1.12</ecNumber>
    </recommendedName>
    <alternativeName>
        <fullName evidence="2">Nickel-pincer cofactor biosynthesis protein LarC</fullName>
    </alternativeName>
</protein>
<dbReference type="PANTHER" id="PTHR36566">
    <property type="entry name" value="NICKEL INSERTION PROTEIN-RELATED"/>
    <property type="match status" value="1"/>
</dbReference>
<dbReference type="InterPro" id="IPR002822">
    <property type="entry name" value="Ni_insertion"/>
</dbReference>
<name>A0ABX0GSN1_9ACTN</name>
<dbReference type="EC" id="4.99.1.12" evidence="2"/>
<comment type="caution">
    <text evidence="3">The sequence shown here is derived from an EMBL/GenBank/DDBJ whole genome shotgun (WGS) entry which is preliminary data.</text>
</comment>
<dbReference type="Gene3D" id="3.10.20.300">
    <property type="entry name" value="mk0293 like domain"/>
    <property type="match status" value="1"/>
</dbReference>
<reference evidence="3 4" key="1">
    <citation type="submission" date="2020-03" db="EMBL/GenBank/DDBJ databases">
        <title>Two novel Motilibacter sp.</title>
        <authorList>
            <person name="Liu S."/>
        </authorList>
    </citation>
    <scope>NUCLEOTIDE SEQUENCE [LARGE SCALE GENOMIC DNA]</scope>
    <source>
        <strain evidence="3 4">E257</strain>
    </source>
</reference>
<dbReference type="Gene3D" id="3.30.70.1380">
    <property type="entry name" value="Transcriptional regulatory protein pf0864 domain like"/>
    <property type="match status" value="1"/>
</dbReference>
<evidence type="ECO:0000256" key="2">
    <source>
        <dbReference type="HAMAP-Rule" id="MF_01074"/>
    </source>
</evidence>
<comment type="catalytic activity">
    <reaction evidence="2">
        <text>Ni(II)-pyridinium-3,5-bisthiocarboxylate mononucleotide = pyridinium-3,5-bisthiocarboxylate mononucleotide + Ni(2+)</text>
        <dbReference type="Rhea" id="RHEA:54784"/>
        <dbReference type="ChEBI" id="CHEBI:49786"/>
        <dbReference type="ChEBI" id="CHEBI:137372"/>
        <dbReference type="ChEBI" id="CHEBI:137373"/>
        <dbReference type="EC" id="4.99.1.12"/>
    </reaction>
</comment>
<dbReference type="NCBIfam" id="TIGR00299">
    <property type="entry name" value="nickel pincer cofactor biosynthesis protein LarC"/>
    <property type="match status" value="1"/>
</dbReference>
<keyword evidence="1 2" id="KW-0533">Nickel</keyword>
<comment type="similarity">
    <text evidence="2">Belongs to the LarC family.</text>
</comment>
<evidence type="ECO:0000256" key="1">
    <source>
        <dbReference type="ARBA" id="ARBA00022596"/>
    </source>
</evidence>